<reference evidence="3" key="1">
    <citation type="submission" date="2022-01" db="EMBL/GenBank/DDBJ databases">
        <authorList>
            <person name="Braso-Vives M."/>
        </authorList>
    </citation>
    <scope>NUCLEOTIDE SEQUENCE</scope>
</reference>
<dbReference type="GO" id="GO:0070513">
    <property type="term" value="F:death domain binding"/>
    <property type="evidence" value="ECO:0007669"/>
    <property type="project" value="InterPro"/>
</dbReference>
<dbReference type="Proteomes" id="UP000838412">
    <property type="component" value="Chromosome 5"/>
</dbReference>
<evidence type="ECO:0000256" key="1">
    <source>
        <dbReference type="SAM" id="MobiDB-lite"/>
    </source>
</evidence>
<evidence type="ECO:0000259" key="2">
    <source>
        <dbReference type="PROSITE" id="PS50209"/>
    </source>
</evidence>
<dbReference type="InterPro" id="IPR011029">
    <property type="entry name" value="DEATH-like_dom_sf"/>
</dbReference>
<dbReference type="Pfam" id="PF00619">
    <property type="entry name" value="CARD"/>
    <property type="match status" value="1"/>
</dbReference>
<dbReference type="GO" id="GO:0002020">
    <property type="term" value="F:protease binding"/>
    <property type="evidence" value="ECO:0007669"/>
    <property type="project" value="InterPro"/>
</dbReference>
<evidence type="ECO:0000313" key="3">
    <source>
        <dbReference type="EMBL" id="CAH1266511.1"/>
    </source>
</evidence>
<dbReference type="PANTHER" id="PTHR15034">
    <property type="entry name" value="DEATH DOMAIN-CONTAINING PROTEIN CRADD"/>
    <property type="match status" value="1"/>
</dbReference>
<proteinExistence type="predicted"/>
<dbReference type="Gene3D" id="1.10.533.10">
    <property type="entry name" value="Death Domain, Fas"/>
    <property type="match status" value="1"/>
</dbReference>
<dbReference type="InterPro" id="IPR037939">
    <property type="entry name" value="CRADD"/>
</dbReference>
<protein>
    <submittedName>
        <fullName evidence="3">BIRC2 protein</fullName>
    </submittedName>
</protein>
<evidence type="ECO:0000313" key="4">
    <source>
        <dbReference type="Proteomes" id="UP000838412"/>
    </source>
</evidence>
<name>A0A8J9ZZK5_BRALA</name>
<feature type="region of interest" description="Disordered" evidence="1">
    <location>
        <begin position="1"/>
        <end position="23"/>
    </location>
</feature>
<keyword evidence="4" id="KW-1185">Reference proteome</keyword>
<dbReference type="InterPro" id="IPR001315">
    <property type="entry name" value="CARD"/>
</dbReference>
<dbReference type="CDD" id="cd01671">
    <property type="entry name" value="CARD"/>
    <property type="match status" value="1"/>
</dbReference>
<feature type="domain" description="CARD" evidence="2">
    <location>
        <begin position="109"/>
        <end position="195"/>
    </location>
</feature>
<dbReference type="AlphaFoldDB" id="A0A8J9ZZK5"/>
<gene>
    <name evidence="3" type="primary">BIRC2</name>
    <name evidence="3" type="ORF">BLAG_LOCUS20092</name>
</gene>
<dbReference type="PROSITE" id="PS50209">
    <property type="entry name" value="CARD"/>
    <property type="match status" value="1"/>
</dbReference>
<organism evidence="3 4">
    <name type="scientific">Branchiostoma lanceolatum</name>
    <name type="common">Common lancelet</name>
    <name type="synonym">Amphioxus lanceolatum</name>
    <dbReference type="NCBI Taxonomy" id="7740"/>
    <lineage>
        <taxon>Eukaryota</taxon>
        <taxon>Metazoa</taxon>
        <taxon>Chordata</taxon>
        <taxon>Cephalochordata</taxon>
        <taxon>Leptocardii</taxon>
        <taxon>Amphioxiformes</taxon>
        <taxon>Branchiostomatidae</taxon>
        <taxon>Branchiostoma</taxon>
    </lineage>
</organism>
<dbReference type="EMBL" id="OV696690">
    <property type="protein sequence ID" value="CAH1266511.1"/>
    <property type="molecule type" value="Genomic_DNA"/>
</dbReference>
<dbReference type="SUPFAM" id="SSF47986">
    <property type="entry name" value="DEATH domain"/>
    <property type="match status" value="1"/>
</dbReference>
<dbReference type="PANTHER" id="PTHR15034:SF5">
    <property type="entry name" value="DEATH DOMAIN-CONTAINING PROTEIN CRADD"/>
    <property type="match status" value="1"/>
</dbReference>
<sequence length="195" mass="21803">MSHVMGSTYYPGPPQSLSRHTQSRTLYRQKCSMQSKVKMTPRGNQSRCLHIGEMSYWIGSTKPPGTPQSWSSPIVGAKGEGARDVFKDVLKEVSPHAAEIIQGRASAQLYKEEKDPLEKNRPELVYTLKHVEPILDRLLSSGSLSDQECNRIRAKETPEDKARELLDIVATKDKGARDVFKEVLEEVNPNAADLV</sequence>
<accession>A0A8J9ZZK5</accession>
<dbReference type="GO" id="GO:0042981">
    <property type="term" value="P:regulation of apoptotic process"/>
    <property type="evidence" value="ECO:0007669"/>
    <property type="project" value="InterPro"/>
</dbReference>